<evidence type="ECO:0000313" key="3">
    <source>
        <dbReference type="EMBL" id="KAJ6709120.1"/>
    </source>
</evidence>
<organism evidence="3 4">
    <name type="scientific">Salix koriyanagi</name>
    <dbReference type="NCBI Taxonomy" id="2511006"/>
    <lineage>
        <taxon>Eukaryota</taxon>
        <taxon>Viridiplantae</taxon>
        <taxon>Streptophyta</taxon>
        <taxon>Embryophyta</taxon>
        <taxon>Tracheophyta</taxon>
        <taxon>Spermatophyta</taxon>
        <taxon>Magnoliopsida</taxon>
        <taxon>eudicotyledons</taxon>
        <taxon>Gunneridae</taxon>
        <taxon>Pentapetalae</taxon>
        <taxon>rosids</taxon>
        <taxon>fabids</taxon>
        <taxon>Malpighiales</taxon>
        <taxon>Salicaceae</taxon>
        <taxon>Saliceae</taxon>
        <taxon>Salix</taxon>
    </lineage>
</organism>
<dbReference type="AlphaFoldDB" id="A0A9Q0QLY3"/>
<dbReference type="Proteomes" id="UP001151752">
    <property type="component" value="Chromosome 2"/>
</dbReference>
<dbReference type="PANTHER" id="PTHR37187">
    <property type="entry name" value="EXPRESSED PROTEIN"/>
    <property type="match status" value="1"/>
</dbReference>
<feature type="region of interest" description="Disordered" evidence="2">
    <location>
        <begin position="433"/>
        <end position="455"/>
    </location>
</feature>
<sequence length="478" mass="51617">MEEASNGRIEGTKIDERQEVIEEVEAVDPGAKMVREVVVDSTSELVKESPDESISILNGSNGLKEEAEAKEKNAQVEVIEEVEAVDPGAKMVREVVVDSTSELVKESPDESISILNGSNGLKEEAEAKEKNAQVEVIEEVEAVDPGAKVVREAVIDSTSELVKESPDESISILNGSNGLKEEAEAKEKNAQAEVIEEVEAVDPDSTSELVKEIPDESISNLNGCNGLKEEAEAKEKNVQVEVIEEVEAVDPDSTSELVKEIPDESISNLNGCNGLKEVAEAEEKNAQVEEAGILEVVEKEVVDTVVGSAELVASVVEKLTENIEASVEKLENSDVVEEEVKETKEKVSVSLNETDVIPPAFTDKTDGELPEMCLKKLRRKCCNLMIESNGASPVLTDAVSKGVEEVKQAALEENIGEPSSNADRETVEKVESTTVVERSGAFPGTTGNPPITSLRHRNLRPSWKSCCGLFEALRPSDR</sequence>
<proteinExistence type="predicted"/>
<accession>A0A9Q0QLY3</accession>
<comment type="caution">
    <text evidence="3">The sequence shown here is derived from an EMBL/GenBank/DDBJ whole genome shotgun (WGS) entry which is preliminary data.</text>
</comment>
<protein>
    <submittedName>
        <fullName evidence="3">Uncharacterized protein</fullName>
    </submittedName>
</protein>
<evidence type="ECO:0000256" key="2">
    <source>
        <dbReference type="SAM" id="MobiDB-lite"/>
    </source>
</evidence>
<keyword evidence="4" id="KW-1185">Reference proteome</keyword>
<keyword evidence="1" id="KW-0175">Coiled coil</keyword>
<dbReference type="EMBL" id="JAPFFM010000015">
    <property type="protein sequence ID" value="KAJ6709120.1"/>
    <property type="molecule type" value="Genomic_DNA"/>
</dbReference>
<gene>
    <name evidence="3" type="ORF">OIU74_010262</name>
</gene>
<evidence type="ECO:0000256" key="1">
    <source>
        <dbReference type="SAM" id="Coils"/>
    </source>
</evidence>
<evidence type="ECO:0000313" key="4">
    <source>
        <dbReference type="Proteomes" id="UP001151752"/>
    </source>
</evidence>
<dbReference type="PANTHER" id="PTHR37187:SF7">
    <property type="entry name" value="EXPRESSED PROTEIN"/>
    <property type="match status" value="1"/>
</dbReference>
<feature type="coiled-coil region" evidence="1">
    <location>
        <begin position="173"/>
        <end position="200"/>
    </location>
</feature>
<name>A0A9Q0QLY3_9ROSI</name>
<reference evidence="3" key="1">
    <citation type="submission" date="2022-11" db="EMBL/GenBank/DDBJ databases">
        <authorList>
            <person name="Hyden B.L."/>
            <person name="Feng K."/>
            <person name="Yates T."/>
            <person name="Jawdy S."/>
            <person name="Smart L.B."/>
            <person name="Muchero W."/>
        </authorList>
    </citation>
    <scope>NUCLEOTIDE SEQUENCE</scope>
    <source>
        <tissue evidence="3">Shoot tip</tissue>
    </source>
</reference>
<reference evidence="3" key="2">
    <citation type="journal article" date="2023" name="Int. J. Mol. Sci.">
        <title>De Novo Assembly and Annotation of 11 Diverse Shrub Willow (Salix) Genomes Reveals Novel Gene Organization in Sex-Linked Regions.</title>
        <authorList>
            <person name="Hyden B."/>
            <person name="Feng K."/>
            <person name="Yates T.B."/>
            <person name="Jawdy S."/>
            <person name="Cereghino C."/>
            <person name="Smart L.B."/>
            <person name="Muchero W."/>
        </authorList>
    </citation>
    <scope>NUCLEOTIDE SEQUENCE</scope>
    <source>
        <tissue evidence="3">Shoot tip</tissue>
    </source>
</reference>